<reference evidence="2 3" key="1">
    <citation type="submission" date="2024-08" db="EMBL/GenBank/DDBJ databases">
        <authorList>
            <person name="Wei W."/>
        </authorList>
    </citation>
    <scope>NUCLEOTIDE SEQUENCE [LARGE SCALE GENOMIC DNA]</scope>
    <source>
        <strain evidence="2 3">XU2</strain>
    </source>
</reference>
<protein>
    <submittedName>
        <fullName evidence="2">Sodium:proton antiporter</fullName>
    </submittedName>
</protein>
<feature type="transmembrane region" description="Helical" evidence="1">
    <location>
        <begin position="315"/>
        <end position="336"/>
    </location>
</feature>
<proteinExistence type="predicted"/>
<dbReference type="InterPro" id="IPR031566">
    <property type="entry name" value="CitMHS_2"/>
</dbReference>
<sequence length="467" mass="51190">MIFHQLCPSMLIASLLAAATPPQVPGFLITPFALLIGMIATGPIFFPHFWHRFYKTIAVGLGLLVLAYYLMVLQDTHLPAETLAEYASFAILLSALYVAAGGIYINANANATPLINVGILLFGAVIANVIGTTGASLLLIRPFIRLNNHRIKPYQIVFFIFIVSNAGGMLTPLGDPPLFIGFLKGVPFFWTLQHLFTPWAIAVGALCTIFFVLDRRNKEGFVPKPEVKARVEAKTEFFFTGKRNLLWLAVIIGATFLNPATYEWLPYIPLEGGIKVSFVRELVQLTAAFLCFKFASRTALNGNHFSFDPILEVVFLFFGIFFTMMPALQLAAGLASSPEFAAKLTPSVFYWVTGSLSGVLDNAPTYANFLSLGMAKYQLNYSSTVQVQAFANGLPGSPETLLVLEAISIGAVLFGAMTYIGNGPNFMVKAIAEQAGVKMPPFFAYMFKYSLIYLLPVLVLIWVLVIL</sequence>
<feature type="transmembrane region" description="Helical" evidence="1">
    <location>
        <begin position="117"/>
        <end position="144"/>
    </location>
</feature>
<dbReference type="RefSeq" id="WP_372428064.1">
    <property type="nucleotide sequence ID" value="NZ_JBGOGF010000009.1"/>
</dbReference>
<comment type="caution">
    <text evidence="2">The sequence shown here is derived from an EMBL/GenBank/DDBJ whole genome shotgun (WGS) entry which is preliminary data.</text>
</comment>
<gene>
    <name evidence="2" type="ORF">ACD591_16120</name>
</gene>
<evidence type="ECO:0000313" key="3">
    <source>
        <dbReference type="Proteomes" id="UP001570846"/>
    </source>
</evidence>
<evidence type="ECO:0000256" key="1">
    <source>
        <dbReference type="SAM" id="Phobius"/>
    </source>
</evidence>
<feature type="transmembrane region" description="Helical" evidence="1">
    <location>
        <begin position="83"/>
        <end position="105"/>
    </location>
</feature>
<feature type="transmembrane region" description="Helical" evidence="1">
    <location>
        <begin position="348"/>
        <end position="367"/>
    </location>
</feature>
<keyword evidence="1" id="KW-1133">Transmembrane helix</keyword>
<dbReference type="EMBL" id="JBGOGF010000009">
    <property type="protein sequence ID" value="MFA1772828.1"/>
    <property type="molecule type" value="Genomic_DNA"/>
</dbReference>
<dbReference type="Proteomes" id="UP001570846">
    <property type="component" value="Unassembled WGS sequence"/>
</dbReference>
<dbReference type="Pfam" id="PF16980">
    <property type="entry name" value="CitMHS_2"/>
    <property type="match status" value="1"/>
</dbReference>
<feature type="transmembrane region" description="Helical" evidence="1">
    <location>
        <begin position="28"/>
        <end position="46"/>
    </location>
</feature>
<feature type="transmembrane region" description="Helical" evidence="1">
    <location>
        <begin position="401"/>
        <end position="421"/>
    </location>
</feature>
<accession>A0ABV4RI62</accession>
<feature type="transmembrane region" description="Helical" evidence="1">
    <location>
        <begin position="156"/>
        <end position="174"/>
    </location>
</feature>
<name>A0ABV4RI62_9BACT</name>
<evidence type="ECO:0000313" key="2">
    <source>
        <dbReference type="EMBL" id="MFA1772828.1"/>
    </source>
</evidence>
<feature type="transmembrane region" description="Helical" evidence="1">
    <location>
        <begin position="442"/>
        <end position="465"/>
    </location>
</feature>
<feature type="transmembrane region" description="Helical" evidence="1">
    <location>
        <begin position="245"/>
        <end position="265"/>
    </location>
</feature>
<keyword evidence="1" id="KW-0472">Membrane</keyword>
<keyword evidence="1" id="KW-0812">Transmembrane</keyword>
<feature type="transmembrane region" description="Helical" evidence="1">
    <location>
        <begin position="195"/>
        <end position="213"/>
    </location>
</feature>
<keyword evidence="3" id="KW-1185">Reference proteome</keyword>
<organism evidence="2 3">
    <name type="scientific">Rufibacter glacialis</name>
    <dbReference type="NCBI Taxonomy" id="1259555"/>
    <lineage>
        <taxon>Bacteria</taxon>
        <taxon>Pseudomonadati</taxon>
        <taxon>Bacteroidota</taxon>
        <taxon>Cytophagia</taxon>
        <taxon>Cytophagales</taxon>
        <taxon>Hymenobacteraceae</taxon>
        <taxon>Rufibacter</taxon>
    </lineage>
</organism>
<feature type="transmembrane region" description="Helical" evidence="1">
    <location>
        <begin position="53"/>
        <end position="71"/>
    </location>
</feature>